<protein>
    <submittedName>
        <fullName evidence="1">Uncharacterized protein</fullName>
    </submittedName>
</protein>
<keyword evidence="2" id="KW-1185">Reference proteome</keyword>
<evidence type="ECO:0000313" key="1">
    <source>
        <dbReference type="EMBL" id="UWZ80384.1"/>
    </source>
</evidence>
<name>A0ABY5ZPE6_9BACT</name>
<reference evidence="1" key="1">
    <citation type="journal article" date="2022" name="Environ. Microbiol.">
        <title>Geoalkalibacter halelectricus SAP #1 sp. nov. possessing extracellular electron transfer and mineral#reducing capabilities from a haloalkaline environment.</title>
        <authorList>
            <person name="Yadav S."/>
            <person name="Singh R."/>
            <person name="Sundharam S.S."/>
            <person name="Chaudhary S."/>
            <person name="Krishnamurthi S."/>
            <person name="Patil S.A."/>
        </authorList>
    </citation>
    <scope>NUCLEOTIDE SEQUENCE</scope>
    <source>
        <strain evidence="1">SAP-1</strain>
    </source>
</reference>
<organism evidence="1 2">
    <name type="scientific">Geoalkalibacter halelectricus</name>
    <dbReference type="NCBI Taxonomy" id="2847045"/>
    <lineage>
        <taxon>Bacteria</taxon>
        <taxon>Pseudomonadati</taxon>
        <taxon>Thermodesulfobacteriota</taxon>
        <taxon>Desulfuromonadia</taxon>
        <taxon>Desulfuromonadales</taxon>
        <taxon>Geoalkalibacteraceae</taxon>
        <taxon>Geoalkalibacter</taxon>
    </lineage>
</organism>
<dbReference type="Proteomes" id="UP001060414">
    <property type="component" value="Chromosome"/>
</dbReference>
<dbReference type="RefSeq" id="WP_260748741.1">
    <property type="nucleotide sequence ID" value="NZ_CP092109.1"/>
</dbReference>
<gene>
    <name evidence="1" type="ORF">L9S41_03015</name>
</gene>
<dbReference type="EMBL" id="CP092109">
    <property type="protein sequence ID" value="UWZ80384.1"/>
    <property type="molecule type" value="Genomic_DNA"/>
</dbReference>
<proteinExistence type="predicted"/>
<evidence type="ECO:0000313" key="2">
    <source>
        <dbReference type="Proteomes" id="UP001060414"/>
    </source>
</evidence>
<sequence>MRHDFALDQILGRNPREVSRLFKSHGIDPERPYRAQITQNNIIIEQDAINTDLHRHAV</sequence>
<accession>A0ABY5ZPE6</accession>